<dbReference type="InterPro" id="IPR046528">
    <property type="entry name" value="DUF6593"/>
</dbReference>
<evidence type="ECO:0000313" key="2">
    <source>
        <dbReference type="EMBL" id="KAJ7217308.1"/>
    </source>
</evidence>
<accession>A0AAD6VNV6</accession>
<reference evidence="2" key="1">
    <citation type="submission" date="2023-03" db="EMBL/GenBank/DDBJ databases">
        <title>Massive genome expansion in bonnet fungi (Mycena s.s.) driven by repeated elements and novel gene families across ecological guilds.</title>
        <authorList>
            <consortium name="Lawrence Berkeley National Laboratory"/>
            <person name="Harder C.B."/>
            <person name="Miyauchi S."/>
            <person name="Viragh M."/>
            <person name="Kuo A."/>
            <person name="Thoen E."/>
            <person name="Andreopoulos B."/>
            <person name="Lu D."/>
            <person name="Skrede I."/>
            <person name="Drula E."/>
            <person name="Henrissat B."/>
            <person name="Morin E."/>
            <person name="Kohler A."/>
            <person name="Barry K."/>
            <person name="LaButti K."/>
            <person name="Morin E."/>
            <person name="Salamov A."/>
            <person name="Lipzen A."/>
            <person name="Mereny Z."/>
            <person name="Hegedus B."/>
            <person name="Baldrian P."/>
            <person name="Stursova M."/>
            <person name="Weitz H."/>
            <person name="Taylor A."/>
            <person name="Grigoriev I.V."/>
            <person name="Nagy L.G."/>
            <person name="Martin F."/>
            <person name="Kauserud H."/>
        </authorList>
    </citation>
    <scope>NUCLEOTIDE SEQUENCE</scope>
    <source>
        <strain evidence="2">9144</strain>
    </source>
</reference>
<evidence type="ECO:0000313" key="3">
    <source>
        <dbReference type="Proteomes" id="UP001219525"/>
    </source>
</evidence>
<dbReference type="AlphaFoldDB" id="A0AAD6VNV6"/>
<protein>
    <recommendedName>
        <fullName evidence="1">DUF6593 domain-containing protein</fullName>
    </recommendedName>
</protein>
<gene>
    <name evidence="2" type="ORF">GGX14DRAFT_335131</name>
</gene>
<proteinExistence type="predicted"/>
<name>A0AAD6VNV6_9AGAR</name>
<dbReference type="EMBL" id="JARJCW010000014">
    <property type="protein sequence ID" value="KAJ7217308.1"/>
    <property type="molecule type" value="Genomic_DNA"/>
</dbReference>
<feature type="non-terminal residue" evidence="2">
    <location>
        <position position="172"/>
    </location>
</feature>
<feature type="non-terminal residue" evidence="2">
    <location>
        <position position="1"/>
    </location>
</feature>
<feature type="domain" description="DUF6593" evidence="1">
    <location>
        <begin position="29"/>
        <end position="161"/>
    </location>
</feature>
<comment type="caution">
    <text evidence="2">The sequence shown here is derived from an EMBL/GenBank/DDBJ whole genome shotgun (WGS) entry which is preliminary data.</text>
</comment>
<evidence type="ECO:0000259" key="1">
    <source>
        <dbReference type="Pfam" id="PF20236"/>
    </source>
</evidence>
<dbReference type="Pfam" id="PF20236">
    <property type="entry name" value="DUF6593"/>
    <property type="match status" value="1"/>
</dbReference>
<organism evidence="2 3">
    <name type="scientific">Mycena pura</name>
    <dbReference type="NCBI Taxonomy" id="153505"/>
    <lineage>
        <taxon>Eukaryota</taxon>
        <taxon>Fungi</taxon>
        <taxon>Dikarya</taxon>
        <taxon>Basidiomycota</taxon>
        <taxon>Agaricomycotina</taxon>
        <taxon>Agaricomycetes</taxon>
        <taxon>Agaricomycetidae</taxon>
        <taxon>Agaricales</taxon>
        <taxon>Marasmiineae</taxon>
        <taxon>Mycenaceae</taxon>
        <taxon>Mycena</taxon>
    </lineage>
</organism>
<keyword evidence="3" id="KW-1185">Reference proteome</keyword>
<dbReference type="Proteomes" id="UP001219525">
    <property type="component" value="Unassembled WGS sequence"/>
</dbReference>
<sequence length="172" mass="19256">PSIYGALPYPTPNSEQSVFHFTSFNPTILNCQVLGPPSQLYYMISTDQTMPGYTVVKGAGGTRVALFEWKEHPLVEVRGTVTVPKQETRSWLRLSRDRKYRTMTIGETRYIWMPDQGHINLHSSGPSPQLLGRISRRENTVIVEVANEALDLGLLDPIVTAAFLLQCGHSID</sequence>